<gene>
    <name evidence="12" type="ORF">FIV34_03870</name>
</gene>
<evidence type="ECO:0000256" key="9">
    <source>
        <dbReference type="ARBA" id="ARBA00023136"/>
    </source>
</evidence>
<evidence type="ECO:0000256" key="2">
    <source>
        <dbReference type="ARBA" id="ARBA00006555"/>
    </source>
</evidence>
<evidence type="ECO:0000256" key="4">
    <source>
        <dbReference type="ARBA" id="ARBA00022475"/>
    </source>
</evidence>
<keyword evidence="9 10" id="KW-0472">Membrane</keyword>
<comment type="subcellular location">
    <subcellularLocation>
        <location evidence="1">Cell inner membrane</location>
        <topology evidence="1">Single-pass membrane protein</topology>
        <orientation evidence="1">Periplasmic side</orientation>
    </subcellularLocation>
</comment>
<dbReference type="GO" id="GO:0015031">
    <property type="term" value="P:protein transport"/>
    <property type="evidence" value="ECO:0007669"/>
    <property type="project" value="UniProtKB-KW"/>
</dbReference>
<feature type="transmembrane region" description="Helical" evidence="10">
    <location>
        <begin position="16"/>
        <end position="36"/>
    </location>
</feature>
<comment type="similarity">
    <text evidence="2">Belongs to the TonB family.</text>
</comment>
<keyword evidence="13" id="KW-1185">Reference proteome</keyword>
<evidence type="ECO:0000256" key="1">
    <source>
        <dbReference type="ARBA" id="ARBA00004383"/>
    </source>
</evidence>
<keyword evidence="5" id="KW-0997">Cell inner membrane</keyword>
<evidence type="ECO:0000313" key="13">
    <source>
        <dbReference type="Proteomes" id="UP000316093"/>
    </source>
</evidence>
<evidence type="ECO:0000259" key="11">
    <source>
        <dbReference type="PROSITE" id="PS52015"/>
    </source>
</evidence>
<keyword evidence="3" id="KW-0813">Transport</keyword>
<dbReference type="InterPro" id="IPR006260">
    <property type="entry name" value="TonB/TolA_C"/>
</dbReference>
<dbReference type="KEGG" id="lpy:FIV34_03870"/>
<dbReference type="Proteomes" id="UP000316093">
    <property type="component" value="Chromosome"/>
</dbReference>
<sequence>MSFARPQALSGLHPDAVRIVAMSAAIALNAAALIAVMRPMVAEIVTFRPTPPSIILIDHPTPPKPLPVPDIKLQALPKVPPTTPPKPRVVAPEPPVVAAVPSDEGTMQAAPMVEAPATPAPAVEAAPVETTLAYVAAPAPKYPTQAVRGRMSGTVTLRVLVDESGKPLEVVIEGSSGHKVLDDAARNQVLSAWRFQPAVQNGQHVKAWARIPVTFDLHNL</sequence>
<dbReference type="InterPro" id="IPR037682">
    <property type="entry name" value="TonB_C"/>
</dbReference>
<dbReference type="GO" id="GO:0055085">
    <property type="term" value="P:transmembrane transport"/>
    <property type="evidence" value="ECO:0007669"/>
    <property type="project" value="InterPro"/>
</dbReference>
<dbReference type="AlphaFoldDB" id="A0A4Y5Z019"/>
<reference evidence="12 13" key="1">
    <citation type="submission" date="2019-06" db="EMBL/GenBank/DDBJ databases">
        <title>A complete genome sequence for Luteibacter pinisoli MAH-14.</title>
        <authorList>
            <person name="Baltrus D.A."/>
        </authorList>
    </citation>
    <scope>NUCLEOTIDE SEQUENCE [LARGE SCALE GENOMIC DNA]</scope>
    <source>
        <strain evidence="12 13">MAH-14</strain>
    </source>
</reference>
<dbReference type="GO" id="GO:0031992">
    <property type="term" value="F:energy transducer activity"/>
    <property type="evidence" value="ECO:0007669"/>
    <property type="project" value="TreeGrafter"/>
</dbReference>
<keyword evidence="4" id="KW-1003">Cell membrane</keyword>
<dbReference type="Pfam" id="PF03544">
    <property type="entry name" value="TonB_C"/>
    <property type="match status" value="1"/>
</dbReference>
<feature type="domain" description="TonB C-terminal" evidence="11">
    <location>
        <begin position="127"/>
        <end position="220"/>
    </location>
</feature>
<dbReference type="Gene3D" id="3.30.1150.10">
    <property type="match status" value="1"/>
</dbReference>
<evidence type="ECO:0000256" key="7">
    <source>
        <dbReference type="ARBA" id="ARBA00022927"/>
    </source>
</evidence>
<accession>A0A4Y5Z019</accession>
<keyword evidence="6 10" id="KW-0812">Transmembrane</keyword>
<evidence type="ECO:0000256" key="3">
    <source>
        <dbReference type="ARBA" id="ARBA00022448"/>
    </source>
</evidence>
<protein>
    <submittedName>
        <fullName evidence="12">TonB family protein</fullName>
    </submittedName>
</protein>
<dbReference type="NCBIfam" id="TIGR01352">
    <property type="entry name" value="tonB_Cterm"/>
    <property type="match status" value="1"/>
</dbReference>
<proteinExistence type="inferred from homology"/>
<name>A0A4Y5Z019_9GAMM</name>
<dbReference type="InterPro" id="IPR051045">
    <property type="entry name" value="TonB-dependent_transducer"/>
</dbReference>
<organism evidence="12 13">
    <name type="scientific">Luteibacter pinisoli</name>
    <dbReference type="NCBI Taxonomy" id="2589080"/>
    <lineage>
        <taxon>Bacteria</taxon>
        <taxon>Pseudomonadati</taxon>
        <taxon>Pseudomonadota</taxon>
        <taxon>Gammaproteobacteria</taxon>
        <taxon>Lysobacterales</taxon>
        <taxon>Rhodanobacteraceae</taxon>
        <taxon>Luteibacter</taxon>
    </lineage>
</organism>
<dbReference type="EMBL" id="CP041046">
    <property type="protein sequence ID" value="QDE38397.1"/>
    <property type="molecule type" value="Genomic_DNA"/>
</dbReference>
<dbReference type="RefSeq" id="WP_139979853.1">
    <property type="nucleotide sequence ID" value="NZ_CP041046.1"/>
</dbReference>
<evidence type="ECO:0000256" key="10">
    <source>
        <dbReference type="SAM" id="Phobius"/>
    </source>
</evidence>
<evidence type="ECO:0000256" key="5">
    <source>
        <dbReference type="ARBA" id="ARBA00022519"/>
    </source>
</evidence>
<dbReference type="GO" id="GO:0098797">
    <property type="term" value="C:plasma membrane protein complex"/>
    <property type="evidence" value="ECO:0007669"/>
    <property type="project" value="TreeGrafter"/>
</dbReference>
<dbReference type="OrthoDB" id="9792439at2"/>
<keyword evidence="7" id="KW-0653">Protein transport</keyword>
<dbReference type="PANTHER" id="PTHR33446:SF2">
    <property type="entry name" value="PROTEIN TONB"/>
    <property type="match status" value="1"/>
</dbReference>
<evidence type="ECO:0000256" key="6">
    <source>
        <dbReference type="ARBA" id="ARBA00022692"/>
    </source>
</evidence>
<dbReference type="PROSITE" id="PS52015">
    <property type="entry name" value="TONB_CTD"/>
    <property type="match status" value="1"/>
</dbReference>
<evidence type="ECO:0000313" key="12">
    <source>
        <dbReference type="EMBL" id="QDE38397.1"/>
    </source>
</evidence>
<dbReference type="SUPFAM" id="SSF74653">
    <property type="entry name" value="TolA/TonB C-terminal domain"/>
    <property type="match status" value="1"/>
</dbReference>
<evidence type="ECO:0000256" key="8">
    <source>
        <dbReference type="ARBA" id="ARBA00022989"/>
    </source>
</evidence>
<dbReference type="PANTHER" id="PTHR33446">
    <property type="entry name" value="PROTEIN TONB-RELATED"/>
    <property type="match status" value="1"/>
</dbReference>
<keyword evidence="8 10" id="KW-1133">Transmembrane helix</keyword>